<accession>A0A0H2ME66</accession>
<comment type="caution">
    <text evidence="1">The sequence shown here is derived from an EMBL/GenBank/DDBJ whole genome shotgun (WGS) entry which is preliminary data.</text>
</comment>
<dbReference type="Proteomes" id="UP000035444">
    <property type="component" value="Unassembled WGS sequence"/>
</dbReference>
<sequence length="67" mass="7806">MINILGKTYILATRLENHGVFADRGNFEQETINHKVERPRKLKKENLKFKTGSFFKFLNSPSQCPSH</sequence>
<evidence type="ECO:0000313" key="2">
    <source>
        <dbReference type="Proteomes" id="UP000035444"/>
    </source>
</evidence>
<protein>
    <submittedName>
        <fullName evidence="1">Uncharacterized protein</fullName>
    </submittedName>
</protein>
<reference evidence="1 2" key="1">
    <citation type="submission" date="2015-03" db="EMBL/GenBank/DDBJ databases">
        <title>Genome Sequence of Kiloniella spongiae MEBiC09566, isolated from a marine sponge.</title>
        <authorList>
            <person name="Shao Z."/>
            <person name="Wang L."/>
            <person name="Li X."/>
        </authorList>
    </citation>
    <scope>NUCLEOTIDE SEQUENCE [LARGE SCALE GENOMIC DNA]</scope>
    <source>
        <strain evidence="1 2">MEBiC09566</strain>
    </source>
</reference>
<dbReference type="AlphaFoldDB" id="A0A0H2ME66"/>
<name>A0A0H2ME66_9PROT</name>
<gene>
    <name evidence="1" type="ORF">WH96_12245</name>
</gene>
<dbReference type="STRING" id="1489064.WH96_12245"/>
<evidence type="ECO:0000313" key="1">
    <source>
        <dbReference type="EMBL" id="KLN60481.1"/>
    </source>
</evidence>
<keyword evidence="2" id="KW-1185">Reference proteome</keyword>
<organism evidence="1 2">
    <name type="scientific">Kiloniella spongiae</name>
    <dbReference type="NCBI Taxonomy" id="1489064"/>
    <lineage>
        <taxon>Bacteria</taxon>
        <taxon>Pseudomonadati</taxon>
        <taxon>Pseudomonadota</taxon>
        <taxon>Alphaproteobacteria</taxon>
        <taxon>Rhodospirillales</taxon>
        <taxon>Kiloniellaceae</taxon>
        <taxon>Kiloniella</taxon>
    </lineage>
</organism>
<proteinExistence type="predicted"/>
<dbReference type="EMBL" id="LAQL01000007">
    <property type="protein sequence ID" value="KLN60481.1"/>
    <property type="molecule type" value="Genomic_DNA"/>
</dbReference>